<proteinExistence type="predicted"/>
<dbReference type="VEuPathDB" id="FungiDB:CTRG_03814"/>
<dbReference type="GeneID" id="8301440"/>
<dbReference type="Pfam" id="PF13855">
    <property type="entry name" value="LRR_8"/>
    <property type="match status" value="1"/>
</dbReference>
<dbReference type="AlphaFoldDB" id="C5MDR2"/>
<dbReference type="InterPro" id="IPR003591">
    <property type="entry name" value="Leu-rich_rpt_typical-subtyp"/>
</dbReference>
<organism evidence="3 4">
    <name type="scientific">Candida tropicalis (strain ATCC MYA-3404 / T1)</name>
    <name type="common">Yeast</name>
    <dbReference type="NCBI Taxonomy" id="294747"/>
    <lineage>
        <taxon>Eukaryota</taxon>
        <taxon>Fungi</taxon>
        <taxon>Dikarya</taxon>
        <taxon>Ascomycota</taxon>
        <taxon>Saccharomycotina</taxon>
        <taxon>Pichiomycetes</taxon>
        <taxon>Debaryomycetaceae</taxon>
        <taxon>Candida/Lodderomyces clade</taxon>
        <taxon>Candida</taxon>
    </lineage>
</organism>
<protein>
    <submittedName>
        <fullName evidence="3">Uncharacterized protein</fullName>
    </submittedName>
</protein>
<dbReference type="HOGENOM" id="CLU_362081_0_0_1"/>
<sequence length="772" mass="88080">MVEFDGDIFLKTFSSDLILKIFGYVPKQLLMKIKDVSSISKYILKVVYNACVIVNGADILHPGEYFRKVKLIEESEKIPLVDDDFSFVPTFINIDKFIDFRKEYPDFNPNKLIFENVEDFIRLHNLIPETLQGIQSFEISVPSFFSNNLNLMLGGESVSEDERFHALNALIASMPYNIESLKEYPISSQGLLVPDSVKELEIVAEKDTTVDFSLLKDLPNLTRLKITGAKLEMNDLENLPSNIESLQLIKSLVIEDCSNPHFPTDLKHLEINPFKMVSDEADDEKDEADDISCDLSSLENLKTLKLSNVRSSSLDSLELPKNLKTLIINESKSLTSLGSLKKYHLENLEVFETDKLPPNAILSEDVLPVGLKSLRITRRKPRDIDEDAGVIQENIYLPPNLKKFNLQDGSFDMGDDFKLPESITSLTIIGCRAPGLKSLVSNLKELKELNDLTLIRIEKLQGIENTIFPRHLRNLVIRNCGVLVFADTNINELTYLKILELDAYTFDFGKFPKNLESIKLRSSSYRRRNEDIVDITCTSGEFVHLKELVTSSKQEISGVSFPNLRKLTFVKWVFKDSLDKICPNVTEIIDEDCDHSLEDFENLDKLKYLRINSSFSVDNIKDNFCFPKSLEELDLNGCRCGDGKIAKLNLHNLSNLKILNLTYNRLTEIKSSWLPKSLVHLSLGQNNLKILDLKDLESLEVLRLNRNEFEEFQEGDVQFPKSLVILDANSIGKHRYGMDSNDHFPIGHCKRLKTMYGREEFKEEVLKIAAEV</sequence>
<dbReference type="SUPFAM" id="SSF52058">
    <property type="entry name" value="L domain-like"/>
    <property type="match status" value="2"/>
</dbReference>
<evidence type="ECO:0000256" key="1">
    <source>
        <dbReference type="ARBA" id="ARBA00022614"/>
    </source>
</evidence>
<dbReference type="OrthoDB" id="1728874at2759"/>
<dbReference type="InterPro" id="IPR001611">
    <property type="entry name" value="Leu-rich_rpt"/>
</dbReference>
<gene>
    <name evidence="3" type="ORF">CTRG_03814</name>
</gene>
<dbReference type="Proteomes" id="UP000002037">
    <property type="component" value="Unassembled WGS sequence"/>
</dbReference>
<dbReference type="InterPro" id="IPR050836">
    <property type="entry name" value="SDS22/Internalin_LRR"/>
</dbReference>
<keyword evidence="1" id="KW-0433">Leucine-rich repeat</keyword>
<name>C5MDR2_CANTT</name>
<dbReference type="RefSeq" id="XP_002549517.1">
    <property type="nucleotide sequence ID" value="XM_002549471.1"/>
</dbReference>
<dbReference type="PANTHER" id="PTHR46652:SF3">
    <property type="entry name" value="LEUCINE-RICH REPEAT-CONTAINING PROTEIN 9"/>
    <property type="match status" value="1"/>
</dbReference>
<dbReference type="PANTHER" id="PTHR46652">
    <property type="entry name" value="LEUCINE-RICH REPEAT AND IQ DOMAIN-CONTAINING PROTEIN 1-RELATED"/>
    <property type="match status" value="1"/>
</dbReference>
<accession>C5MDR2</accession>
<dbReference type="SMART" id="SM00369">
    <property type="entry name" value="LRR_TYP"/>
    <property type="match status" value="2"/>
</dbReference>
<reference evidence="3 4" key="1">
    <citation type="journal article" date="2009" name="Nature">
        <title>Evolution of pathogenicity and sexual reproduction in eight Candida genomes.</title>
        <authorList>
            <person name="Butler G."/>
            <person name="Rasmussen M.D."/>
            <person name="Lin M.F."/>
            <person name="Santos M.A."/>
            <person name="Sakthikumar S."/>
            <person name="Munro C.A."/>
            <person name="Rheinbay E."/>
            <person name="Grabherr M."/>
            <person name="Forche A."/>
            <person name="Reedy J.L."/>
            <person name="Agrafioti I."/>
            <person name="Arnaud M.B."/>
            <person name="Bates S."/>
            <person name="Brown A.J."/>
            <person name="Brunke S."/>
            <person name="Costanzo M.C."/>
            <person name="Fitzpatrick D.A."/>
            <person name="de Groot P.W."/>
            <person name="Harris D."/>
            <person name="Hoyer L.L."/>
            <person name="Hube B."/>
            <person name="Klis F.M."/>
            <person name="Kodira C."/>
            <person name="Lennard N."/>
            <person name="Logue M.E."/>
            <person name="Martin R."/>
            <person name="Neiman A.M."/>
            <person name="Nikolaou E."/>
            <person name="Quail M.A."/>
            <person name="Quinn J."/>
            <person name="Santos M.C."/>
            <person name="Schmitzberger F.F."/>
            <person name="Sherlock G."/>
            <person name="Shah P."/>
            <person name="Silverstein K.A."/>
            <person name="Skrzypek M.S."/>
            <person name="Soll D."/>
            <person name="Staggs R."/>
            <person name="Stansfield I."/>
            <person name="Stumpf M.P."/>
            <person name="Sudbery P.E."/>
            <person name="Srikantha T."/>
            <person name="Zeng Q."/>
            <person name="Berman J."/>
            <person name="Berriman M."/>
            <person name="Heitman J."/>
            <person name="Gow N.A."/>
            <person name="Lorenz M.C."/>
            <person name="Birren B.W."/>
            <person name="Kellis M."/>
            <person name="Cuomo C.A."/>
        </authorList>
    </citation>
    <scope>NUCLEOTIDE SEQUENCE [LARGE SCALE GENOMIC DNA]</scope>
    <source>
        <strain evidence="4">ATCC MYA-3404 / T1</strain>
    </source>
</reference>
<keyword evidence="4" id="KW-1185">Reference proteome</keyword>
<dbReference type="PROSITE" id="PS51450">
    <property type="entry name" value="LRR"/>
    <property type="match status" value="1"/>
</dbReference>
<evidence type="ECO:0000313" key="4">
    <source>
        <dbReference type="Proteomes" id="UP000002037"/>
    </source>
</evidence>
<dbReference type="InterPro" id="IPR032675">
    <property type="entry name" value="LRR_dom_sf"/>
</dbReference>
<evidence type="ECO:0000313" key="3">
    <source>
        <dbReference type="EMBL" id="EER32143.1"/>
    </source>
</evidence>
<dbReference type="EMBL" id="GG692399">
    <property type="protein sequence ID" value="EER32143.1"/>
    <property type="molecule type" value="Genomic_DNA"/>
</dbReference>
<dbReference type="Gene3D" id="3.80.10.10">
    <property type="entry name" value="Ribonuclease Inhibitor"/>
    <property type="match status" value="2"/>
</dbReference>
<dbReference type="KEGG" id="ctp:CTRG_03814"/>
<keyword evidence="2" id="KW-0677">Repeat</keyword>
<evidence type="ECO:0000256" key="2">
    <source>
        <dbReference type="ARBA" id="ARBA00022737"/>
    </source>
</evidence>